<dbReference type="InterPro" id="IPR011060">
    <property type="entry name" value="RibuloseP-bd_barrel"/>
</dbReference>
<dbReference type="InterPro" id="IPR057238">
    <property type="entry name" value="DUF7916"/>
</dbReference>
<evidence type="ECO:0000313" key="3">
    <source>
        <dbReference type="Proteomes" id="UP000717624"/>
    </source>
</evidence>
<feature type="domain" description="DUF7916" evidence="1">
    <location>
        <begin position="5"/>
        <end position="305"/>
    </location>
</feature>
<name>A0A938Y1N2_9BACL</name>
<accession>A0A938Y1N2</accession>
<sequence>MKRLLDCTASDFRQMNGAELKQAIKASEGRVLVAEVIGAVAPLFPNVTNAEMAAAFGADLLLLNLFDVFQPEFAGLTVTDPSQVVNQLKAYTGRPIGLNLEPVDPQAKQAEQLLELPKGRLASRETFAEAKKLGFDFICLTGNPKTGVTNAEILQAIVLAREVMGNDTLIIAGKMHGAGVAGEAGTNIVGEAEIVSFIEAGADVILLPSPGTVPGITLELAQKMVSIVKKQGALALLATGTSQEGADEATIRQIALFSKMAGADLYHIGDAGYAGMAIPENIMQYSIVIRGKRHTYIRMATSVLR</sequence>
<dbReference type="SUPFAM" id="SSF51366">
    <property type="entry name" value="Ribulose-phoshate binding barrel"/>
    <property type="match status" value="1"/>
</dbReference>
<dbReference type="Pfam" id="PF25509">
    <property type="entry name" value="DUF7916"/>
    <property type="match status" value="1"/>
</dbReference>
<dbReference type="EMBL" id="JAFBEB010000007">
    <property type="protein sequence ID" value="MBM7590759.1"/>
    <property type="molecule type" value="Genomic_DNA"/>
</dbReference>
<dbReference type="RefSeq" id="WP_204518504.1">
    <property type="nucleotide sequence ID" value="NZ_BAABIN010000016.1"/>
</dbReference>
<comment type="caution">
    <text evidence="2">The sequence shown here is derived from an EMBL/GenBank/DDBJ whole genome shotgun (WGS) entry which is preliminary data.</text>
</comment>
<reference evidence="2" key="1">
    <citation type="submission" date="2021-01" db="EMBL/GenBank/DDBJ databases">
        <title>Genomic Encyclopedia of Type Strains, Phase IV (KMG-IV): sequencing the most valuable type-strain genomes for metagenomic binning, comparative biology and taxonomic classification.</title>
        <authorList>
            <person name="Goeker M."/>
        </authorList>
    </citation>
    <scope>NUCLEOTIDE SEQUENCE</scope>
    <source>
        <strain evidence="2">DSM 25523</strain>
    </source>
</reference>
<gene>
    <name evidence="2" type="ORF">JOD01_002369</name>
</gene>
<evidence type="ECO:0000313" key="2">
    <source>
        <dbReference type="EMBL" id="MBM7590759.1"/>
    </source>
</evidence>
<organism evidence="2 3">
    <name type="scientific">Brevibacillus fulvus</name>
    <dbReference type="NCBI Taxonomy" id="1125967"/>
    <lineage>
        <taxon>Bacteria</taxon>
        <taxon>Bacillati</taxon>
        <taxon>Bacillota</taxon>
        <taxon>Bacilli</taxon>
        <taxon>Bacillales</taxon>
        <taxon>Paenibacillaceae</taxon>
        <taxon>Brevibacillus</taxon>
    </lineage>
</organism>
<proteinExistence type="predicted"/>
<protein>
    <recommendedName>
        <fullName evidence="1">DUF7916 domain-containing protein</fullName>
    </recommendedName>
</protein>
<dbReference type="Proteomes" id="UP000717624">
    <property type="component" value="Unassembled WGS sequence"/>
</dbReference>
<keyword evidence="3" id="KW-1185">Reference proteome</keyword>
<evidence type="ECO:0000259" key="1">
    <source>
        <dbReference type="Pfam" id="PF25509"/>
    </source>
</evidence>
<dbReference type="AlphaFoldDB" id="A0A938Y1N2"/>